<name>A0AAD9IRP8_9ANNE</name>
<gene>
    <name evidence="2" type="ORF">LSH36_1682g00014</name>
</gene>
<dbReference type="EMBL" id="JAODUP010001683">
    <property type="protein sequence ID" value="KAK2139634.1"/>
    <property type="molecule type" value="Genomic_DNA"/>
</dbReference>
<dbReference type="AlphaFoldDB" id="A0AAD9IRP8"/>
<sequence>MVNVESPNTAWSTYDQLDPSRDQPVEPSTYDKLSMDVLKQGTSYDKEATYEL</sequence>
<evidence type="ECO:0000256" key="1">
    <source>
        <dbReference type="SAM" id="MobiDB-lite"/>
    </source>
</evidence>
<keyword evidence="3" id="KW-1185">Reference proteome</keyword>
<feature type="compositionally biased region" description="Polar residues" evidence="1">
    <location>
        <begin position="1"/>
        <end position="15"/>
    </location>
</feature>
<accession>A0AAD9IRP8</accession>
<protein>
    <submittedName>
        <fullName evidence="2">Uncharacterized protein</fullName>
    </submittedName>
</protein>
<reference evidence="2" key="1">
    <citation type="journal article" date="2023" name="Mol. Biol. Evol.">
        <title>Third-Generation Sequencing Reveals the Adaptive Role of the Epigenome in Three Deep-Sea Polychaetes.</title>
        <authorList>
            <person name="Perez M."/>
            <person name="Aroh O."/>
            <person name="Sun Y."/>
            <person name="Lan Y."/>
            <person name="Juniper S.K."/>
            <person name="Young C.R."/>
            <person name="Angers B."/>
            <person name="Qian P.Y."/>
        </authorList>
    </citation>
    <scope>NUCLEOTIDE SEQUENCE</scope>
    <source>
        <strain evidence="2">P08H-3</strain>
    </source>
</reference>
<feature type="region of interest" description="Disordered" evidence="1">
    <location>
        <begin position="1"/>
        <end position="34"/>
    </location>
</feature>
<organism evidence="2 3">
    <name type="scientific">Paralvinella palmiformis</name>
    <dbReference type="NCBI Taxonomy" id="53620"/>
    <lineage>
        <taxon>Eukaryota</taxon>
        <taxon>Metazoa</taxon>
        <taxon>Spiralia</taxon>
        <taxon>Lophotrochozoa</taxon>
        <taxon>Annelida</taxon>
        <taxon>Polychaeta</taxon>
        <taxon>Sedentaria</taxon>
        <taxon>Canalipalpata</taxon>
        <taxon>Terebellida</taxon>
        <taxon>Terebelliformia</taxon>
        <taxon>Alvinellidae</taxon>
        <taxon>Paralvinella</taxon>
    </lineage>
</organism>
<proteinExistence type="predicted"/>
<evidence type="ECO:0000313" key="3">
    <source>
        <dbReference type="Proteomes" id="UP001208570"/>
    </source>
</evidence>
<evidence type="ECO:0000313" key="2">
    <source>
        <dbReference type="EMBL" id="KAK2139634.1"/>
    </source>
</evidence>
<comment type="caution">
    <text evidence="2">The sequence shown here is derived from an EMBL/GenBank/DDBJ whole genome shotgun (WGS) entry which is preliminary data.</text>
</comment>
<dbReference type="Proteomes" id="UP001208570">
    <property type="component" value="Unassembled WGS sequence"/>
</dbReference>